<evidence type="ECO:0000313" key="1">
    <source>
        <dbReference type="EMBL" id="KYF57197.1"/>
    </source>
</evidence>
<protein>
    <submittedName>
        <fullName evidence="1">Uncharacterized protein</fullName>
    </submittedName>
</protein>
<dbReference type="EMBL" id="JELY01001020">
    <property type="protein sequence ID" value="KYF57197.1"/>
    <property type="molecule type" value="Genomic_DNA"/>
</dbReference>
<evidence type="ECO:0000313" key="2">
    <source>
        <dbReference type="Proteomes" id="UP000075420"/>
    </source>
</evidence>
<dbReference type="Proteomes" id="UP000075420">
    <property type="component" value="Unassembled WGS sequence"/>
</dbReference>
<dbReference type="InterPro" id="IPR011447">
    <property type="entry name" value="DUF1552"/>
</dbReference>
<dbReference type="AlphaFoldDB" id="A0A150PN82"/>
<sequence length="469" mass="51497">MNRRTFLRGACGVMLGLPFLESLRARDAKADPPAAPRRFIAFFMCNGVNMDRFFPGTQYGALTAASFGSDRAIAALAPHRDRLLIPRGIHMVPRGFGWDMSAGDDHAKGMGCKLTAQPLVQGSQYPAGISLDQFIANKINPPGTPALTLMVGAKSPNVRGHISYRGSEQPVSGENNPWLAYKDLIGETNLEEEALVRLAKRRESVLDLVGAEYEGLLKRKLSKSDRDKLEMHFQTVRDLEVDMGNAGLIPRELPPERAAEIEGIDPDRVAFDAEFKKIGRMQMDILALAIATGATRSATLQWGSGAHGPIFTWDGMSHEYNHHKLSHGNTKDDDSGSAVDGYEEMIYNIDRWFIGEYVYLLDRLAGYDEGGASVLDNSAVVFMNELSDGRMHDFRDLPYIIAGSCGGYFKTGQYIKVTRQRNTVQSEDAPHNKLLTTLANAVGCTEEGGGPIKNFGSFGEEGEFDELKA</sequence>
<organism evidence="1 2">
    <name type="scientific">Sorangium cellulosum</name>
    <name type="common">Polyangium cellulosum</name>
    <dbReference type="NCBI Taxonomy" id="56"/>
    <lineage>
        <taxon>Bacteria</taxon>
        <taxon>Pseudomonadati</taxon>
        <taxon>Myxococcota</taxon>
        <taxon>Polyangia</taxon>
        <taxon>Polyangiales</taxon>
        <taxon>Polyangiaceae</taxon>
        <taxon>Sorangium</taxon>
    </lineage>
</organism>
<name>A0A150PN82_SORCE</name>
<proteinExistence type="predicted"/>
<comment type="caution">
    <text evidence="1">The sequence shown here is derived from an EMBL/GenBank/DDBJ whole genome shotgun (WGS) entry which is preliminary data.</text>
</comment>
<gene>
    <name evidence="1" type="ORF">BE08_03745</name>
</gene>
<dbReference type="Pfam" id="PF07586">
    <property type="entry name" value="HXXSHH"/>
    <property type="match status" value="1"/>
</dbReference>
<accession>A0A150PN82</accession>
<reference evidence="1 2" key="1">
    <citation type="submission" date="2014-02" db="EMBL/GenBank/DDBJ databases">
        <title>The small core and large imbalanced accessory genome model reveals a collaborative survival strategy of Sorangium cellulosum strains in nature.</title>
        <authorList>
            <person name="Han K."/>
            <person name="Peng R."/>
            <person name="Blom J."/>
            <person name="Li Y.-Z."/>
        </authorList>
    </citation>
    <scope>NUCLEOTIDE SEQUENCE [LARGE SCALE GENOMIC DNA]</scope>
    <source>
        <strain evidence="1 2">So0157-25</strain>
    </source>
</reference>